<sequence length="610" mass="67459">MLAIFAFVFIYMETGANTAKIELTETYSFTSVEIACTYESDTDVAVGYYKKEPSKSFTRTIAIGGNGTYCQMSPLRENIKCHCVNNRHVTCTLYNLTTVNEGEEWKCAIPKDGVGIYSNVARVSLQHTRTARNTQSTSGGTIISKITTLSTKSDANINSALYSRIAEKTERTATGTIISFVNKLRTQSDANIKSARYSGPYGVTDADDGYYSRTELTNEFNETSTGLSADRVTELFSEDWTKISVLIASVIGSLIIVAAVSVPLWIRCRKPVEPSNDHMSTEEVSGPSSTIYHSIPPRFVDTADVRSLCSCYYVGCIAGTASQSDTHAINSAANVEDGTNQTEANGDTDHYSEIKEALNYRLKAGVLPEDHYSKCLEEVPDKNEHHYTESMDLVVTSQANHYMWRSTPASVVNKGIYAECMPNKVNSNKGAYVDIISRKGTEDKTMYAECMPNMMPANKASHLLPTETTVTYAECIPLIVPTDNIGYTDCLPTEMIANKRLYAECMPNSETLSKDAYAQYLLNAETADNSLYADCLPTENVPDIVQTRDQTPTFGTFFKGLSSKTNTPHFTSAVSCNSDVRNDKSKKRYKKKKPDENMYITAVYGPLPKW</sequence>
<proteinExistence type="predicted"/>
<comment type="caution">
    <text evidence="2">The sequence shown here is derived from an EMBL/GenBank/DDBJ whole genome shotgun (WGS) entry which is preliminary data.</text>
</comment>
<dbReference type="AlphaFoldDB" id="A0A9D4N790"/>
<gene>
    <name evidence="2" type="ORF">DPMN_013349</name>
</gene>
<evidence type="ECO:0000256" key="1">
    <source>
        <dbReference type="SAM" id="SignalP"/>
    </source>
</evidence>
<organism evidence="2 3">
    <name type="scientific">Dreissena polymorpha</name>
    <name type="common">Zebra mussel</name>
    <name type="synonym">Mytilus polymorpha</name>
    <dbReference type="NCBI Taxonomy" id="45954"/>
    <lineage>
        <taxon>Eukaryota</taxon>
        <taxon>Metazoa</taxon>
        <taxon>Spiralia</taxon>
        <taxon>Lophotrochozoa</taxon>
        <taxon>Mollusca</taxon>
        <taxon>Bivalvia</taxon>
        <taxon>Autobranchia</taxon>
        <taxon>Heteroconchia</taxon>
        <taxon>Euheterodonta</taxon>
        <taxon>Imparidentia</taxon>
        <taxon>Neoheterodontei</taxon>
        <taxon>Myida</taxon>
        <taxon>Dreissenoidea</taxon>
        <taxon>Dreissenidae</taxon>
        <taxon>Dreissena</taxon>
    </lineage>
</organism>
<feature type="signal peptide" evidence="1">
    <location>
        <begin position="1"/>
        <end position="18"/>
    </location>
</feature>
<reference evidence="2" key="2">
    <citation type="submission" date="2020-11" db="EMBL/GenBank/DDBJ databases">
        <authorList>
            <person name="McCartney M.A."/>
            <person name="Auch B."/>
            <person name="Kono T."/>
            <person name="Mallez S."/>
            <person name="Becker A."/>
            <person name="Gohl D.M."/>
            <person name="Silverstein K.A.T."/>
            <person name="Koren S."/>
            <person name="Bechman K.B."/>
            <person name="Herman A."/>
            <person name="Abrahante J.E."/>
            <person name="Garbe J."/>
        </authorList>
    </citation>
    <scope>NUCLEOTIDE SEQUENCE</scope>
    <source>
        <strain evidence="2">Duluth1</strain>
        <tissue evidence="2">Whole animal</tissue>
    </source>
</reference>
<evidence type="ECO:0000313" key="3">
    <source>
        <dbReference type="Proteomes" id="UP000828390"/>
    </source>
</evidence>
<keyword evidence="1" id="KW-0732">Signal</keyword>
<dbReference type="Proteomes" id="UP000828390">
    <property type="component" value="Unassembled WGS sequence"/>
</dbReference>
<protein>
    <submittedName>
        <fullName evidence="2">Uncharacterized protein</fullName>
    </submittedName>
</protein>
<name>A0A9D4N790_DREPO</name>
<dbReference type="EMBL" id="JAIWYP010000001">
    <property type="protein sequence ID" value="KAH3889296.1"/>
    <property type="molecule type" value="Genomic_DNA"/>
</dbReference>
<feature type="chain" id="PRO_5039482733" evidence="1">
    <location>
        <begin position="19"/>
        <end position="610"/>
    </location>
</feature>
<reference evidence="2" key="1">
    <citation type="journal article" date="2019" name="bioRxiv">
        <title>The Genome of the Zebra Mussel, Dreissena polymorpha: A Resource for Invasive Species Research.</title>
        <authorList>
            <person name="McCartney M.A."/>
            <person name="Auch B."/>
            <person name="Kono T."/>
            <person name="Mallez S."/>
            <person name="Zhang Y."/>
            <person name="Obille A."/>
            <person name="Becker A."/>
            <person name="Abrahante J.E."/>
            <person name="Garbe J."/>
            <person name="Badalamenti J.P."/>
            <person name="Herman A."/>
            <person name="Mangelson H."/>
            <person name="Liachko I."/>
            <person name="Sullivan S."/>
            <person name="Sone E.D."/>
            <person name="Koren S."/>
            <person name="Silverstein K.A.T."/>
            <person name="Beckman K.B."/>
            <person name="Gohl D.M."/>
        </authorList>
    </citation>
    <scope>NUCLEOTIDE SEQUENCE</scope>
    <source>
        <strain evidence="2">Duluth1</strain>
        <tissue evidence="2">Whole animal</tissue>
    </source>
</reference>
<evidence type="ECO:0000313" key="2">
    <source>
        <dbReference type="EMBL" id="KAH3889296.1"/>
    </source>
</evidence>
<accession>A0A9D4N790</accession>
<keyword evidence="3" id="KW-1185">Reference proteome</keyword>